<evidence type="ECO:0000256" key="1">
    <source>
        <dbReference type="SAM" id="MobiDB-lite"/>
    </source>
</evidence>
<feature type="region of interest" description="Disordered" evidence="1">
    <location>
        <begin position="164"/>
        <end position="185"/>
    </location>
</feature>
<evidence type="ECO:0000313" key="3">
    <source>
        <dbReference type="Proteomes" id="UP001266305"/>
    </source>
</evidence>
<evidence type="ECO:0000313" key="2">
    <source>
        <dbReference type="EMBL" id="KAK2097056.1"/>
    </source>
</evidence>
<reference evidence="2 3" key="1">
    <citation type="submission" date="2023-05" db="EMBL/GenBank/DDBJ databases">
        <title>B98-5 Cell Line De Novo Hybrid Assembly: An Optical Mapping Approach.</title>
        <authorList>
            <person name="Kananen K."/>
            <person name="Auerbach J.A."/>
            <person name="Kautto E."/>
            <person name="Blachly J.S."/>
        </authorList>
    </citation>
    <scope>NUCLEOTIDE SEQUENCE [LARGE SCALE GENOMIC DNA]</scope>
    <source>
        <strain evidence="2">B95-8</strain>
        <tissue evidence="2">Cell line</tissue>
    </source>
</reference>
<feature type="non-terminal residue" evidence="2">
    <location>
        <position position="1"/>
    </location>
</feature>
<organism evidence="2 3">
    <name type="scientific">Saguinus oedipus</name>
    <name type="common">Cotton-top tamarin</name>
    <name type="synonym">Oedipomidas oedipus</name>
    <dbReference type="NCBI Taxonomy" id="9490"/>
    <lineage>
        <taxon>Eukaryota</taxon>
        <taxon>Metazoa</taxon>
        <taxon>Chordata</taxon>
        <taxon>Craniata</taxon>
        <taxon>Vertebrata</taxon>
        <taxon>Euteleostomi</taxon>
        <taxon>Mammalia</taxon>
        <taxon>Eutheria</taxon>
        <taxon>Euarchontoglires</taxon>
        <taxon>Primates</taxon>
        <taxon>Haplorrhini</taxon>
        <taxon>Platyrrhini</taxon>
        <taxon>Cebidae</taxon>
        <taxon>Callitrichinae</taxon>
        <taxon>Saguinus</taxon>
    </lineage>
</organism>
<keyword evidence="3" id="KW-1185">Reference proteome</keyword>
<protein>
    <submittedName>
        <fullName evidence="2">Uncharacterized protein</fullName>
    </submittedName>
</protein>
<proteinExistence type="predicted"/>
<feature type="region of interest" description="Disordered" evidence="1">
    <location>
        <begin position="1"/>
        <end position="125"/>
    </location>
</feature>
<dbReference type="Proteomes" id="UP001266305">
    <property type="component" value="Unassembled WGS sequence"/>
</dbReference>
<feature type="compositionally biased region" description="Low complexity" evidence="1">
    <location>
        <begin position="168"/>
        <end position="180"/>
    </location>
</feature>
<dbReference type="EMBL" id="JASSZA010000012">
    <property type="protein sequence ID" value="KAK2097056.1"/>
    <property type="molecule type" value="Genomic_DNA"/>
</dbReference>
<name>A0ABQ9UJK5_SAGOE</name>
<sequence>DAWLGLSRPPQEDTTPPSTPEDAWLGLSHPPQEDTTPPSTPEDAWLGFSCPPQENATPPSTPGDAWLGLSRPPQEDTTPPSTPEDAWLGLSRPPQEDTTPPSTRGDVQPGHSHPPLTPTSKPPGLHVRHCTFHGMQLALGSPTHSSFFLTLHWWLKTQHTARKDQGITSCPTPHSPSTSHKGIKKHQKLEHLLGPRTQLLRVSTRHWPLSLYPTHHVTGTCRDPACSC</sequence>
<gene>
    <name evidence="2" type="ORF">P7K49_026090</name>
</gene>
<accession>A0ABQ9UJK5</accession>
<comment type="caution">
    <text evidence="2">The sequence shown here is derived from an EMBL/GenBank/DDBJ whole genome shotgun (WGS) entry which is preliminary data.</text>
</comment>